<accession>A0AAN6ZBU4</accession>
<dbReference type="EMBL" id="MU853420">
    <property type="protein sequence ID" value="KAK4132068.1"/>
    <property type="molecule type" value="Genomic_DNA"/>
</dbReference>
<organism evidence="1 2">
    <name type="scientific">Trichocladium antarcticum</name>
    <dbReference type="NCBI Taxonomy" id="1450529"/>
    <lineage>
        <taxon>Eukaryota</taxon>
        <taxon>Fungi</taxon>
        <taxon>Dikarya</taxon>
        <taxon>Ascomycota</taxon>
        <taxon>Pezizomycotina</taxon>
        <taxon>Sordariomycetes</taxon>
        <taxon>Sordariomycetidae</taxon>
        <taxon>Sordariales</taxon>
        <taxon>Chaetomiaceae</taxon>
        <taxon>Trichocladium</taxon>
    </lineage>
</organism>
<evidence type="ECO:0000313" key="2">
    <source>
        <dbReference type="Proteomes" id="UP001304895"/>
    </source>
</evidence>
<gene>
    <name evidence="1" type="ORF">BT67DRAFT_386364</name>
</gene>
<proteinExistence type="predicted"/>
<comment type="caution">
    <text evidence="1">The sequence shown here is derived from an EMBL/GenBank/DDBJ whole genome shotgun (WGS) entry which is preliminary data.</text>
</comment>
<evidence type="ECO:0000313" key="1">
    <source>
        <dbReference type="EMBL" id="KAK4132068.1"/>
    </source>
</evidence>
<reference evidence="1" key="2">
    <citation type="submission" date="2023-05" db="EMBL/GenBank/DDBJ databases">
        <authorList>
            <consortium name="Lawrence Berkeley National Laboratory"/>
            <person name="Steindorff A."/>
            <person name="Hensen N."/>
            <person name="Bonometti L."/>
            <person name="Westerberg I."/>
            <person name="Brannstrom I.O."/>
            <person name="Guillou S."/>
            <person name="Cros-Aarteil S."/>
            <person name="Calhoun S."/>
            <person name="Haridas S."/>
            <person name="Kuo A."/>
            <person name="Mondo S."/>
            <person name="Pangilinan J."/>
            <person name="Riley R."/>
            <person name="Labutti K."/>
            <person name="Andreopoulos B."/>
            <person name="Lipzen A."/>
            <person name="Chen C."/>
            <person name="Yanf M."/>
            <person name="Daum C."/>
            <person name="Ng V."/>
            <person name="Clum A."/>
            <person name="Ohm R."/>
            <person name="Martin F."/>
            <person name="Silar P."/>
            <person name="Natvig D."/>
            <person name="Lalanne C."/>
            <person name="Gautier V."/>
            <person name="Ament-Velasquez S.L."/>
            <person name="Kruys A."/>
            <person name="Hutchinson M.I."/>
            <person name="Powell A.J."/>
            <person name="Barry K."/>
            <person name="Miller A.N."/>
            <person name="Grigoriev I.V."/>
            <person name="Debuchy R."/>
            <person name="Gladieux P."/>
            <person name="Thoren M.H."/>
            <person name="Johannesson H."/>
        </authorList>
    </citation>
    <scope>NUCLEOTIDE SEQUENCE</scope>
    <source>
        <strain evidence="1">CBS 123565</strain>
    </source>
</reference>
<dbReference type="AlphaFoldDB" id="A0AAN6ZBU4"/>
<keyword evidence="2" id="KW-1185">Reference proteome</keyword>
<sequence length="186" mass="21105">MADLVRSTIIKDNPIRNGLDAFRSSFTLLCERRSVSCGPDALGQLGRQDTDVQNLTLDLFSALRSLPATCLLPSKTGLRSLWNDLLRLIRAVAADYFDSRRIRPLFNAVLAGNPCEKLIWDEVYRAVSMEVLHEVDPAGDVILSLHNPGAPFAVWIERQAIEKRGMTKKKKKEKKRKRSEFYTIYN</sequence>
<protein>
    <submittedName>
        <fullName evidence="1">Uncharacterized protein</fullName>
    </submittedName>
</protein>
<dbReference type="Proteomes" id="UP001304895">
    <property type="component" value="Unassembled WGS sequence"/>
</dbReference>
<reference evidence="1" key="1">
    <citation type="journal article" date="2023" name="Mol. Phylogenet. Evol.">
        <title>Genome-scale phylogeny and comparative genomics of the fungal order Sordariales.</title>
        <authorList>
            <person name="Hensen N."/>
            <person name="Bonometti L."/>
            <person name="Westerberg I."/>
            <person name="Brannstrom I.O."/>
            <person name="Guillou S."/>
            <person name="Cros-Aarteil S."/>
            <person name="Calhoun S."/>
            <person name="Haridas S."/>
            <person name="Kuo A."/>
            <person name="Mondo S."/>
            <person name="Pangilinan J."/>
            <person name="Riley R."/>
            <person name="LaButti K."/>
            <person name="Andreopoulos B."/>
            <person name="Lipzen A."/>
            <person name="Chen C."/>
            <person name="Yan M."/>
            <person name="Daum C."/>
            <person name="Ng V."/>
            <person name="Clum A."/>
            <person name="Steindorff A."/>
            <person name="Ohm R.A."/>
            <person name="Martin F."/>
            <person name="Silar P."/>
            <person name="Natvig D.O."/>
            <person name="Lalanne C."/>
            <person name="Gautier V."/>
            <person name="Ament-Velasquez S.L."/>
            <person name="Kruys A."/>
            <person name="Hutchinson M.I."/>
            <person name="Powell A.J."/>
            <person name="Barry K."/>
            <person name="Miller A.N."/>
            <person name="Grigoriev I.V."/>
            <person name="Debuchy R."/>
            <person name="Gladieux P."/>
            <person name="Hiltunen Thoren M."/>
            <person name="Johannesson H."/>
        </authorList>
    </citation>
    <scope>NUCLEOTIDE SEQUENCE</scope>
    <source>
        <strain evidence="1">CBS 123565</strain>
    </source>
</reference>
<name>A0AAN6ZBU4_9PEZI</name>